<name>A0AAD7S4A7_9TELE</name>
<proteinExistence type="predicted"/>
<accession>A0AAD7S4A7</accession>
<evidence type="ECO:0000313" key="1">
    <source>
        <dbReference type="EMBL" id="KAJ8395701.1"/>
    </source>
</evidence>
<protein>
    <submittedName>
        <fullName evidence="1">Uncharacterized protein</fullName>
    </submittedName>
</protein>
<comment type="caution">
    <text evidence="1">The sequence shown here is derived from an EMBL/GenBank/DDBJ whole genome shotgun (WGS) entry which is preliminary data.</text>
</comment>
<dbReference type="Proteomes" id="UP001221898">
    <property type="component" value="Unassembled WGS sequence"/>
</dbReference>
<dbReference type="EMBL" id="JAINUG010000114">
    <property type="protein sequence ID" value="KAJ8395701.1"/>
    <property type="molecule type" value="Genomic_DNA"/>
</dbReference>
<reference evidence="1" key="1">
    <citation type="journal article" date="2023" name="Science">
        <title>Genome structures resolve the early diversification of teleost fishes.</title>
        <authorList>
            <person name="Parey E."/>
            <person name="Louis A."/>
            <person name="Montfort J."/>
            <person name="Bouchez O."/>
            <person name="Roques C."/>
            <person name="Iampietro C."/>
            <person name="Lluch J."/>
            <person name="Castinel A."/>
            <person name="Donnadieu C."/>
            <person name="Desvignes T."/>
            <person name="Floi Bucao C."/>
            <person name="Jouanno E."/>
            <person name="Wen M."/>
            <person name="Mejri S."/>
            <person name="Dirks R."/>
            <person name="Jansen H."/>
            <person name="Henkel C."/>
            <person name="Chen W.J."/>
            <person name="Zahm M."/>
            <person name="Cabau C."/>
            <person name="Klopp C."/>
            <person name="Thompson A.W."/>
            <person name="Robinson-Rechavi M."/>
            <person name="Braasch I."/>
            <person name="Lecointre G."/>
            <person name="Bobe J."/>
            <person name="Postlethwait J.H."/>
            <person name="Berthelot C."/>
            <person name="Roest Crollius H."/>
            <person name="Guiguen Y."/>
        </authorList>
    </citation>
    <scope>NUCLEOTIDE SEQUENCE</scope>
    <source>
        <strain evidence="1">NC1722</strain>
    </source>
</reference>
<gene>
    <name evidence="1" type="ORF">AAFF_G00029380</name>
</gene>
<sequence>MTGAITRRISAGPQQLSQGAAPQVSLLSGVERSAANFTPPALSFPFHSAAALPLGVWQGGGIVGKKGFPQIGSHFLSGPERPLRLCQRIQDTPFCFGVPLKGSDPGVNADV</sequence>
<organism evidence="1 2">
    <name type="scientific">Aldrovandia affinis</name>
    <dbReference type="NCBI Taxonomy" id="143900"/>
    <lineage>
        <taxon>Eukaryota</taxon>
        <taxon>Metazoa</taxon>
        <taxon>Chordata</taxon>
        <taxon>Craniata</taxon>
        <taxon>Vertebrata</taxon>
        <taxon>Euteleostomi</taxon>
        <taxon>Actinopterygii</taxon>
        <taxon>Neopterygii</taxon>
        <taxon>Teleostei</taxon>
        <taxon>Notacanthiformes</taxon>
        <taxon>Halosauridae</taxon>
        <taxon>Aldrovandia</taxon>
    </lineage>
</organism>
<dbReference type="AlphaFoldDB" id="A0AAD7S4A7"/>
<evidence type="ECO:0000313" key="2">
    <source>
        <dbReference type="Proteomes" id="UP001221898"/>
    </source>
</evidence>
<keyword evidence="2" id="KW-1185">Reference proteome</keyword>